<dbReference type="AlphaFoldDB" id="A0A644UAL1"/>
<sequence>MKTKNFKKIDVQKIISDFDTRVIDEALIEGSKAYNHNLPSEIHSASDILAWWVQKRKVTIRKTQMFQLWKKIARSTMGKNYVDKGEYPAHNKNAGNYLYDYVSLPFFIKE</sequence>
<reference evidence="1" key="1">
    <citation type="submission" date="2019-08" db="EMBL/GenBank/DDBJ databases">
        <authorList>
            <person name="Kucharzyk K."/>
            <person name="Murdoch R.W."/>
            <person name="Higgins S."/>
            <person name="Loffler F."/>
        </authorList>
    </citation>
    <scope>NUCLEOTIDE SEQUENCE</scope>
</reference>
<comment type="caution">
    <text evidence="1">The sequence shown here is derived from an EMBL/GenBank/DDBJ whole genome shotgun (WGS) entry which is preliminary data.</text>
</comment>
<proteinExistence type="predicted"/>
<evidence type="ECO:0000313" key="1">
    <source>
        <dbReference type="EMBL" id="MPL75918.1"/>
    </source>
</evidence>
<dbReference type="EMBL" id="VSSQ01000092">
    <property type="protein sequence ID" value="MPL75918.1"/>
    <property type="molecule type" value="Genomic_DNA"/>
</dbReference>
<gene>
    <name evidence="1" type="ORF">SDC9_21761</name>
</gene>
<name>A0A644UAL1_9ZZZZ</name>
<organism evidence="1">
    <name type="scientific">bioreactor metagenome</name>
    <dbReference type="NCBI Taxonomy" id="1076179"/>
    <lineage>
        <taxon>unclassified sequences</taxon>
        <taxon>metagenomes</taxon>
        <taxon>ecological metagenomes</taxon>
    </lineage>
</organism>
<accession>A0A644UAL1</accession>
<protein>
    <submittedName>
        <fullName evidence="1">Uncharacterized protein</fullName>
    </submittedName>
</protein>